<feature type="domain" description="Bacterial bifunctional deaminase-reductase C-terminal" evidence="1">
    <location>
        <begin position="4"/>
        <end position="168"/>
    </location>
</feature>
<evidence type="ECO:0000313" key="2">
    <source>
        <dbReference type="EMBL" id="XDO96752.1"/>
    </source>
</evidence>
<dbReference type="InterPro" id="IPR024072">
    <property type="entry name" value="DHFR-like_dom_sf"/>
</dbReference>
<dbReference type="InterPro" id="IPR002734">
    <property type="entry name" value="RibDG_C"/>
</dbReference>
<proteinExistence type="predicted"/>
<dbReference type="Gene3D" id="3.40.430.10">
    <property type="entry name" value="Dihydrofolate Reductase, subunit A"/>
    <property type="match status" value="1"/>
</dbReference>
<dbReference type="EMBL" id="CP158375">
    <property type="protein sequence ID" value="XDO96752.1"/>
    <property type="molecule type" value="Genomic_DNA"/>
</dbReference>
<reference evidence="2" key="1">
    <citation type="submission" date="2024-06" db="EMBL/GenBank/DDBJ databases">
        <title>Caulobacter inopinatus, sp. nov.</title>
        <authorList>
            <person name="Donachie S.P."/>
        </authorList>
    </citation>
    <scope>NUCLEOTIDE SEQUENCE</scope>
    <source>
        <strain evidence="2">73W</strain>
    </source>
</reference>
<dbReference type="SUPFAM" id="SSF53597">
    <property type="entry name" value="Dihydrofolate reductase-like"/>
    <property type="match status" value="1"/>
</dbReference>
<evidence type="ECO:0000259" key="1">
    <source>
        <dbReference type="Pfam" id="PF01872"/>
    </source>
</evidence>
<gene>
    <name evidence="2" type="ORF">ABOZ73_18630</name>
</gene>
<dbReference type="RefSeq" id="WP_369059592.1">
    <property type="nucleotide sequence ID" value="NZ_CP158375.1"/>
</dbReference>
<accession>A0AB39KSA3</accession>
<protein>
    <submittedName>
        <fullName evidence="2">Dihydrofolate reductase family protein</fullName>
    </submittedName>
</protein>
<organism evidence="2">
    <name type="scientific">Caulobacter sp. 73W</name>
    <dbReference type="NCBI Taxonomy" id="3161137"/>
    <lineage>
        <taxon>Bacteria</taxon>
        <taxon>Pseudomonadati</taxon>
        <taxon>Pseudomonadota</taxon>
        <taxon>Alphaproteobacteria</taxon>
        <taxon>Caulobacterales</taxon>
        <taxon>Caulobacteraceae</taxon>
        <taxon>Caulobacter</taxon>
    </lineage>
</organism>
<dbReference type="GO" id="GO:0009231">
    <property type="term" value="P:riboflavin biosynthetic process"/>
    <property type="evidence" value="ECO:0007669"/>
    <property type="project" value="InterPro"/>
</dbReference>
<dbReference type="GO" id="GO:0008703">
    <property type="term" value="F:5-amino-6-(5-phosphoribosylamino)uracil reductase activity"/>
    <property type="evidence" value="ECO:0007669"/>
    <property type="project" value="InterPro"/>
</dbReference>
<dbReference type="AlphaFoldDB" id="A0AB39KSA3"/>
<dbReference type="Pfam" id="PF01872">
    <property type="entry name" value="RibD_C"/>
    <property type="match status" value="1"/>
</dbReference>
<name>A0AB39KSA3_9CAUL</name>
<sequence>MAKLVFGMNQSLDGYVDHMAFAPSVGLFRHFIKEAQGQVGSLYGRKIYEIMSYWDEDHPEWDADRRAFATAWRSQHKWVVSRSLTSVGPNATLVDGDLETAIRTLKAEREGEIEVAGPDLARSLTDLGLIDEYRIYLHPVVLGRGTPYFAGPRPPLRLTGSDPMGDDVIRLTYVPAS</sequence>